<dbReference type="RefSeq" id="WP_345338207.1">
    <property type="nucleotide sequence ID" value="NZ_BAABLI010000004.1"/>
</dbReference>
<evidence type="ECO:0000313" key="11">
    <source>
        <dbReference type="EMBL" id="MFD2094793.1"/>
    </source>
</evidence>
<comment type="subunit">
    <text evidence="10">Homodimer.</text>
</comment>
<evidence type="ECO:0000256" key="9">
    <source>
        <dbReference type="ARBA" id="ARBA00029599"/>
    </source>
</evidence>
<accession>A0ABW4XJH6</accession>
<comment type="caution">
    <text evidence="11">The sequence shown here is derived from an EMBL/GenBank/DDBJ whole genome shotgun (WGS) entry which is preliminary data.</text>
</comment>
<gene>
    <name evidence="11" type="ORF">ACFSJ3_02270</name>
</gene>
<evidence type="ECO:0000256" key="4">
    <source>
        <dbReference type="ARBA" id="ARBA00022490"/>
    </source>
</evidence>
<evidence type="ECO:0000256" key="5">
    <source>
        <dbReference type="ARBA" id="ARBA00022500"/>
    </source>
</evidence>
<keyword evidence="5 10" id="KW-0145">Chemotaxis</keyword>
<dbReference type="SUPFAM" id="SSF75708">
    <property type="entry name" value="Chemotaxis phosphatase CheZ"/>
    <property type="match status" value="1"/>
</dbReference>
<dbReference type="PANTHER" id="PTHR43693">
    <property type="entry name" value="PROTEIN PHOSPHATASE CHEZ"/>
    <property type="match status" value="1"/>
</dbReference>
<dbReference type="EMBL" id="JBHUHT010000007">
    <property type="protein sequence ID" value="MFD2094793.1"/>
    <property type="molecule type" value="Genomic_DNA"/>
</dbReference>
<dbReference type="InterPro" id="IPR050992">
    <property type="entry name" value="CheZ_family_phosphatases"/>
</dbReference>
<keyword evidence="8 10" id="KW-0904">Protein phosphatase</keyword>
<evidence type="ECO:0000256" key="3">
    <source>
        <dbReference type="ARBA" id="ARBA00018484"/>
    </source>
</evidence>
<name>A0ABW4XJH6_9GAMM</name>
<reference evidence="12" key="1">
    <citation type="journal article" date="2019" name="Int. J. Syst. Evol. Microbiol.">
        <title>The Global Catalogue of Microorganisms (GCM) 10K type strain sequencing project: providing services to taxonomists for standard genome sequencing and annotation.</title>
        <authorList>
            <consortium name="The Broad Institute Genomics Platform"/>
            <consortium name="The Broad Institute Genome Sequencing Center for Infectious Disease"/>
            <person name="Wu L."/>
            <person name="Ma J."/>
        </authorList>
    </citation>
    <scope>NUCLEOTIDE SEQUENCE [LARGE SCALE GENOMIC DNA]</scope>
    <source>
        <strain evidence="12">CGMCC 1.10992</strain>
    </source>
</reference>
<comment type="function">
    <text evidence="10">Plays an important role in bacterial chemotaxis signal transduction pathway by accelerating the dephosphorylation of phosphorylated CheY (CheY-P).</text>
</comment>
<evidence type="ECO:0000256" key="2">
    <source>
        <dbReference type="ARBA" id="ARBA00005908"/>
    </source>
</evidence>
<evidence type="ECO:0000256" key="1">
    <source>
        <dbReference type="ARBA" id="ARBA00004496"/>
    </source>
</evidence>
<sequence>MADSNLPSLTLEQARALVSHLESGEEDKAQQLLASSHPAFSSDLFSEVGKLTRQLHDALQDFQLDPRLGTLATEDMPDAQQRLNYVLEKTEDAANRTMDAVDASLPIADRLNSELGTLMPAWKSLMERQIELGQFKELCHSLNDFLTSAEKDSEVLRERLTEVLMAQDFQDLTGQVIRRVIELVREVEDNLIHLLTVFGAPEKADDSQEKTAITAEGPIVDAEQREDVVSNQDDVDDLLSSLGF</sequence>
<evidence type="ECO:0000256" key="6">
    <source>
        <dbReference type="ARBA" id="ARBA00022779"/>
    </source>
</evidence>
<keyword evidence="4 10" id="KW-0963">Cytoplasm</keyword>
<evidence type="ECO:0000256" key="8">
    <source>
        <dbReference type="ARBA" id="ARBA00022912"/>
    </source>
</evidence>
<evidence type="ECO:0000256" key="10">
    <source>
        <dbReference type="PIRNR" id="PIRNR002884"/>
    </source>
</evidence>
<dbReference type="PIRSF" id="PIRSF002884">
    <property type="entry name" value="CheZ"/>
    <property type="match status" value="1"/>
</dbReference>
<evidence type="ECO:0000313" key="12">
    <source>
        <dbReference type="Proteomes" id="UP001597380"/>
    </source>
</evidence>
<keyword evidence="6 10" id="KW-0283">Flagellar rotation</keyword>
<dbReference type="Pfam" id="PF04344">
    <property type="entry name" value="CheZ"/>
    <property type="match status" value="1"/>
</dbReference>
<keyword evidence="12" id="KW-1185">Reference proteome</keyword>
<keyword evidence="7 10" id="KW-0378">Hydrolase</keyword>
<evidence type="ECO:0000256" key="7">
    <source>
        <dbReference type="ARBA" id="ARBA00022801"/>
    </source>
</evidence>
<dbReference type="EC" id="3.1.3.-" evidence="10"/>
<dbReference type="PANTHER" id="PTHR43693:SF1">
    <property type="entry name" value="PROTEIN PHOSPHATASE CHEZ"/>
    <property type="match status" value="1"/>
</dbReference>
<proteinExistence type="inferred from homology"/>
<dbReference type="Proteomes" id="UP001597380">
    <property type="component" value="Unassembled WGS sequence"/>
</dbReference>
<dbReference type="InterPro" id="IPR007439">
    <property type="entry name" value="Chemotax_Pase_CheZ"/>
</dbReference>
<protein>
    <recommendedName>
        <fullName evidence="3 10">Protein phosphatase CheZ</fullName>
        <ecNumber evidence="10">3.1.3.-</ecNumber>
    </recommendedName>
    <alternativeName>
        <fullName evidence="9 10">Chemotaxis protein CheZ</fullName>
    </alternativeName>
</protein>
<comment type="subcellular location">
    <subcellularLocation>
        <location evidence="1 10">Cytoplasm</location>
    </subcellularLocation>
</comment>
<dbReference type="Gene3D" id="1.10.287.500">
    <property type="entry name" value="Helix hairpin bin"/>
    <property type="match status" value="1"/>
</dbReference>
<organism evidence="11 12">
    <name type="scientific">Corallincola platygyrae</name>
    <dbReference type="NCBI Taxonomy" id="1193278"/>
    <lineage>
        <taxon>Bacteria</taxon>
        <taxon>Pseudomonadati</taxon>
        <taxon>Pseudomonadota</taxon>
        <taxon>Gammaproteobacteria</taxon>
        <taxon>Alteromonadales</taxon>
        <taxon>Psychromonadaceae</taxon>
        <taxon>Corallincola</taxon>
    </lineage>
</organism>
<comment type="similarity">
    <text evidence="2 10">Belongs to the CheZ family.</text>
</comment>